<keyword evidence="3" id="KW-1185">Reference proteome</keyword>
<dbReference type="Gene3D" id="1.20.1600.10">
    <property type="entry name" value="Outer membrane efflux proteins (OEP)"/>
    <property type="match status" value="1"/>
</dbReference>
<dbReference type="Proteomes" id="UP001216674">
    <property type="component" value="Unassembled WGS sequence"/>
</dbReference>
<organism evidence="2 3">
    <name type="scientific">Cupriavidus basilensis</name>
    <dbReference type="NCBI Taxonomy" id="68895"/>
    <lineage>
        <taxon>Bacteria</taxon>
        <taxon>Pseudomonadati</taxon>
        <taxon>Pseudomonadota</taxon>
        <taxon>Betaproteobacteria</taxon>
        <taxon>Burkholderiales</taxon>
        <taxon>Burkholderiaceae</taxon>
        <taxon>Cupriavidus</taxon>
    </lineage>
</organism>
<accession>A0ABT6B451</accession>
<feature type="non-terminal residue" evidence="2">
    <location>
        <position position="1"/>
    </location>
</feature>
<feature type="region of interest" description="Disordered" evidence="1">
    <location>
        <begin position="264"/>
        <end position="289"/>
    </location>
</feature>
<reference evidence="2 3" key="1">
    <citation type="submission" date="2023-03" db="EMBL/GenBank/DDBJ databases">
        <title>Draft assemblies of triclosan tolerant bacteria isolated from returned activated sludge.</title>
        <authorList>
            <person name="Van Hamelsveld S."/>
        </authorList>
    </citation>
    <scope>NUCLEOTIDE SEQUENCE [LARGE SCALE GENOMIC DNA]</scope>
    <source>
        <strain evidence="2 3">GW210010_S58</strain>
    </source>
</reference>
<evidence type="ECO:0000313" key="3">
    <source>
        <dbReference type="Proteomes" id="UP001216674"/>
    </source>
</evidence>
<dbReference type="EMBL" id="JARJLM010000695">
    <property type="protein sequence ID" value="MDF3839654.1"/>
    <property type="molecule type" value="Genomic_DNA"/>
</dbReference>
<dbReference type="SUPFAM" id="SSF56954">
    <property type="entry name" value="Outer membrane efflux proteins (OEP)"/>
    <property type="match status" value="1"/>
</dbReference>
<evidence type="ECO:0000313" key="2">
    <source>
        <dbReference type="EMBL" id="MDF3839654.1"/>
    </source>
</evidence>
<dbReference type="RefSeq" id="WP_276269299.1">
    <property type="nucleotide sequence ID" value="NZ_JARJLM010000695.1"/>
</dbReference>
<proteinExistence type="predicted"/>
<protein>
    <submittedName>
        <fullName evidence="2">TolC family protein</fullName>
    </submittedName>
</protein>
<name>A0ABT6B451_9BURK</name>
<evidence type="ECO:0000256" key="1">
    <source>
        <dbReference type="SAM" id="MobiDB-lite"/>
    </source>
</evidence>
<sequence length="548" mass="60069">AADASQARNEWQATLKPCMTTASVDAYRTGLELLAQTPVPADATAVDEALAAGPAPFPAWQNLIEQNPRVASAANRLEEARGGRGERWYETIESSASVGYYLSDRAGVPNLGHSLVASINFSMPFDVVGASGSRRGASEARYNAAMARFEAERRNLLVELTQALRLHAAAVLDALQSDARLATATERLRERRARQGLDGDQALLQLQAAERERYQAAFARIEAWHGWWTQDAALRLFSDGGPESEALLGERLLRWQQQPDAAARPLRAQAVSASPQAPSRASPPAAAPEAGARWAQGIYVWKSEALLDRSRRPAELAALRAAGMRQVYVGLDAAQVNNLAASKDALRELLDAAQGQGMRIYLLLGDPDWLKPAGRGQLLDLIGKLKDMRFAGLHLDLEVEQLGMPVPDSRLKDWLATVAAVVAASPWPVALSSHHRWFAAPAQARTCIPCALPSLGVRDVSLMIYTRNPQRSAALASEIARRWPKLRFRLAQSVERQLPAEESWAGTPRKQMDAQVTDWQARLVPYGITGIDWQDWRDYPRQPNGAEQ</sequence>
<comment type="caution">
    <text evidence="2">The sequence shown here is derived from an EMBL/GenBank/DDBJ whole genome shotgun (WGS) entry which is preliminary data.</text>
</comment>
<feature type="compositionally biased region" description="Low complexity" evidence="1">
    <location>
        <begin position="267"/>
        <end position="289"/>
    </location>
</feature>
<gene>
    <name evidence="2" type="ORF">P3W85_42965</name>
</gene>